<keyword evidence="1" id="KW-0813">Transport</keyword>
<name>A0ABV0BYE9_9SPHI</name>
<reference evidence="5 6" key="1">
    <citation type="submission" date="2024-04" db="EMBL/GenBank/DDBJ databases">
        <title>WGS of bacteria from Torrens River.</title>
        <authorList>
            <person name="Wyrsch E.R."/>
            <person name="Drigo B."/>
        </authorList>
    </citation>
    <scope>NUCLEOTIDE SEQUENCE [LARGE SCALE GENOMIC DNA]</scope>
    <source>
        <strain evidence="5 6">TWI391</strain>
    </source>
</reference>
<keyword evidence="3 5" id="KW-0067">ATP-binding</keyword>
<proteinExistence type="predicted"/>
<dbReference type="Gene3D" id="3.40.50.300">
    <property type="entry name" value="P-loop containing nucleotide triphosphate hydrolases"/>
    <property type="match status" value="1"/>
</dbReference>
<sequence length="221" mass="25647">MKKLIVDNISIQFPKQSELLLNAHFYCDMHEIIGIFGRNGTGKSTLFRMIFGIEKKGSLDIKINHTFISREHIIPKKHIGLLPQQHFLPKGHLVKNIITLFFPSDDVQNKIFSSKRISSLENKKIGTLSEGELKYLELLLIGNLDHSFLILDEPFSMIEPLYRDVIHEFLLEVKKTKGIIISDHYYHDVLNLTDRNYLIKNQQLLVVQDIPDLVRNQYISP</sequence>
<dbReference type="PANTHER" id="PTHR42939">
    <property type="entry name" value="ABC TRANSPORTER ATP-BINDING PROTEIN ALBC-RELATED"/>
    <property type="match status" value="1"/>
</dbReference>
<evidence type="ECO:0000313" key="5">
    <source>
        <dbReference type="EMBL" id="MEN5379806.1"/>
    </source>
</evidence>
<evidence type="ECO:0000256" key="3">
    <source>
        <dbReference type="ARBA" id="ARBA00022840"/>
    </source>
</evidence>
<feature type="domain" description="ABC transporter" evidence="4">
    <location>
        <begin position="4"/>
        <end position="219"/>
    </location>
</feature>
<dbReference type="PANTHER" id="PTHR42939:SF1">
    <property type="entry name" value="ABC TRANSPORTER ATP-BINDING PROTEIN ALBC-RELATED"/>
    <property type="match status" value="1"/>
</dbReference>
<gene>
    <name evidence="5" type="ORF">ABE541_21245</name>
</gene>
<keyword evidence="6" id="KW-1185">Reference proteome</keyword>
<dbReference type="Pfam" id="PF00005">
    <property type="entry name" value="ABC_tran"/>
    <property type="match status" value="1"/>
</dbReference>
<protein>
    <submittedName>
        <fullName evidence="5">ATP-binding cassette domain-containing protein</fullName>
    </submittedName>
</protein>
<dbReference type="InterPro" id="IPR051782">
    <property type="entry name" value="ABC_Transporter_VariousFunc"/>
</dbReference>
<dbReference type="InterPro" id="IPR027417">
    <property type="entry name" value="P-loop_NTPase"/>
</dbReference>
<dbReference type="GO" id="GO:0005524">
    <property type="term" value="F:ATP binding"/>
    <property type="evidence" value="ECO:0007669"/>
    <property type="project" value="UniProtKB-KW"/>
</dbReference>
<dbReference type="Proteomes" id="UP001409291">
    <property type="component" value="Unassembled WGS sequence"/>
</dbReference>
<accession>A0ABV0BYE9</accession>
<evidence type="ECO:0000256" key="2">
    <source>
        <dbReference type="ARBA" id="ARBA00022741"/>
    </source>
</evidence>
<organism evidence="5 6">
    <name type="scientific">Sphingobacterium kitahiroshimense</name>
    <dbReference type="NCBI Taxonomy" id="470446"/>
    <lineage>
        <taxon>Bacteria</taxon>
        <taxon>Pseudomonadati</taxon>
        <taxon>Bacteroidota</taxon>
        <taxon>Sphingobacteriia</taxon>
        <taxon>Sphingobacteriales</taxon>
        <taxon>Sphingobacteriaceae</taxon>
        <taxon>Sphingobacterium</taxon>
    </lineage>
</organism>
<evidence type="ECO:0000256" key="1">
    <source>
        <dbReference type="ARBA" id="ARBA00022448"/>
    </source>
</evidence>
<dbReference type="EMBL" id="JBDJNQ010000011">
    <property type="protein sequence ID" value="MEN5379806.1"/>
    <property type="molecule type" value="Genomic_DNA"/>
</dbReference>
<dbReference type="RefSeq" id="WP_183914332.1">
    <property type="nucleotide sequence ID" value="NZ_JBDJLH010000001.1"/>
</dbReference>
<dbReference type="SUPFAM" id="SSF52540">
    <property type="entry name" value="P-loop containing nucleoside triphosphate hydrolases"/>
    <property type="match status" value="1"/>
</dbReference>
<dbReference type="PROSITE" id="PS50893">
    <property type="entry name" value="ABC_TRANSPORTER_2"/>
    <property type="match status" value="1"/>
</dbReference>
<keyword evidence="2" id="KW-0547">Nucleotide-binding</keyword>
<evidence type="ECO:0000313" key="6">
    <source>
        <dbReference type="Proteomes" id="UP001409291"/>
    </source>
</evidence>
<dbReference type="InterPro" id="IPR003439">
    <property type="entry name" value="ABC_transporter-like_ATP-bd"/>
</dbReference>
<evidence type="ECO:0000259" key="4">
    <source>
        <dbReference type="PROSITE" id="PS50893"/>
    </source>
</evidence>
<comment type="caution">
    <text evidence="5">The sequence shown here is derived from an EMBL/GenBank/DDBJ whole genome shotgun (WGS) entry which is preliminary data.</text>
</comment>